<sequence>MSQIKPLESWGKMEGQHSAVSMIKECLHYVACKIPLIEGAKVDPQSTSIAIPHALDLLASIKSILSNFLPSAGKTISLLSELVDAIAQEKLLMKEWS</sequence>
<evidence type="ECO:0000313" key="2">
    <source>
        <dbReference type="Proteomes" id="UP001164250"/>
    </source>
</evidence>
<gene>
    <name evidence="1" type="ORF">Patl1_34737</name>
</gene>
<dbReference type="EMBL" id="CM047910">
    <property type="protein sequence ID" value="KAJ0075112.1"/>
    <property type="molecule type" value="Genomic_DNA"/>
</dbReference>
<dbReference type="Proteomes" id="UP001164250">
    <property type="component" value="Chromosome 15"/>
</dbReference>
<comment type="caution">
    <text evidence="1">The sequence shown here is derived from an EMBL/GenBank/DDBJ whole genome shotgun (WGS) entry which is preliminary data.</text>
</comment>
<keyword evidence="2" id="KW-1185">Reference proteome</keyword>
<evidence type="ECO:0000313" key="1">
    <source>
        <dbReference type="EMBL" id="KAJ0075112.1"/>
    </source>
</evidence>
<accession>A0ACC0ZPK5</accession>
<organism evidence="1 2">
    <name type="scientific">Pistacia atlantica</name>
    <dbReference type="NCBI Taxonomy" id="434234"/>
    <lineage>
        <taxon>Eukaryota</taxon>
        <taxon>Viridiplantae</taxon>
        <taxon>Streptophyta</taxon>
        <taxon>Embryophyta</taxon>
        <taxon>Tracheophyta</taxon>
        <taxon>Spermatophyta</taxon>
        <taxon>Magnoliopsida</taxon>
        <taxon>eudicotyledons</taxon>
        <taxon>Gunneridae</taxon>
        <taxon>Pentapetalae</taxon>
        <taxon>rosids</taxon>
        <taxon>malvids</taxon>
        <taxon>Sapindales</taxon>
        <taxon>Anacardiaceae</taxon>
        <taxon>Pistacia</taxon>
    </lineage>
</organism>
<reference evidence="2" key="1">
    <citation type="journal article" date="2023" name="G3 (Bethesda)">
        <title>Genome assembly and association tests identify interacting loci associated with vigor, precocity, and sex in interspecific pistachio rootstocks.</title>
        <authorList>
            <person name="Palmer W."/>
            <person name="Jacygrad E."/>
            <person name="Sagayaradj S."/>
            <person name="Cavanaugh K."/>
            <person name="Han R."/>
            <person name="Bertier L."/>
            <person name="Beede B."/>
            <person name="Kafkas S."/>
            <person name="Golino D."/>
            <person name="Preece J."/>
            <person name="Michelmore R."/>
        </authorList>
    </citation>
    <scope>NUCLEOTIDE SEQUENCE [LARGE SCALE GENOMIC DNA]</scope>
</reference>
<name>A0ACC0ZPK5_9ROSI</name>
<proteinExistence type="predicted"/>
<protein>
    <submittedName>
        <fullName evidence="1">Uncharacterized protein</fullName>
    </submittedName>
</protein>